<evidence type="ECO:0000256" key="3">
    <source>
        <dbReference type="ARBA" id="ARBA00022723"/>
    </source>
</evidence>
<keyword evidence="6" id="KW-0233">DNA recombination</keyword>
<feature type="region of interest" description="Disordered" evidence="7">
    <location>
        <begin position="261"/>
        <end position="283"/>
    </location>
</feature>
<evidence type="ECO:0000313" key="12">
    <source>
        <dbReference type="Proteomes" id="UP000670475"/>
    </source>
</evidence>
<dbReference type="NCBIfam" id="NF038280">
    <property type="entry name" value="IS607_TnpB"/>
    <property type="match status" value="1"/>
</dbReference>
<feature type="domain" description="Probable transposase IS891/IS1136/IS1341" evidence="8">
    <location>
        <begin position="205"/>
        <end position="333"/>
    </location>
</feature>
<feature type="domain" description="Transposase putative helix-turn-helix" evidence="10">
    <location>
        <begin position="13"/>
        <end position="44"/>
    </location>
</feature>
<evidence type="ECO:0000313" key="11">
    <source>
        <dbReference type="EMBL" id="MBP0458592.1"/>
    </source>
</evidence>
<dbReference type="Pfam" id="PF07282">
    <property type="entry name" value="Cas12f1-like_TNB"/>
    <property type="match status" value="1"/>
</dbReference>
<evidence type="ECO:0000259" key="8">
    <source>
        <dbReference type="Pfam" id="PF01385"/>
    </source>
</evidence>
<protein>
    <submittedName>
        <fullName evidence="11">IS607 family element transposase accessory protein TnpB</fullName>
    </submittedName>
</protein>
<evidence type="ECO:0000256" key="1">
    <source>
        <dbReference type="ARBA" id="ARBA00008761"/>
    </source>
</evidence>
<feature type="region of interest" description="Disordered" evidence="7">
    <location>
        <begin position="424"/>
        <end position="485"/>
    </location>
</feature>
<dbReference type="InterPro" id="IPR001959">
    <property type="entry name" value="Transposase"/>
</dbReference>
<reference evidence="11" key="1">
    <citation type="submission" date="2021-03" db="EMBL/GenBank/DDBJ databases">
        <title>Whole genome sequence of Streptomyces bomunensis MMS17-BM035.</title>
        <authorList>
            <person name="Lee J.H."/>
        </authorList>
    </citation>
    <scope>NUCLEOTIDE SEQUENCE</scope>
    <source>
        <strain evidence="11">MMS17-BM035</strain>
    </source>
</reference>
<comment type="similarity">
    <text evidence="1">In the C-terminal section; belongs to the transposase 35 family.</text>
</comment>
<dbReference type="Proteomes" id="UP000670475">
    <property type="component" value="Unassembled WGS sequence"/>
</dbReference>
<keyword evidence="5" id="KW-0238">DNA-binding</keyword>
<evidence type="ECO:0000259" key="9">
    <source>
        <dbReference type="Pfam" id="PF07282"/>
    </source>
</evidence>
<keyword evidence="4" id="KW-0862">Zinc</keyword>
<dbReference type="Pfam" id="PF12323">
    <property type="entry name" value="HTH_OrfB_IS605"/>
    <property type="match status" value="1"/>
</dbReference>
<dbReference type="AlphaFoldDB" id="A0A940MFC4"/>
<dbReference type="GO" id="GO:0032196">
    <property type="term" value="P:transposition"/>
    <property type="evidence" value="ECO:0007669"/>
    <property type="project" value="UniProtKB-KW"/>
</dbReference>
<evidence type="ECO:0000259" key="10">
    <source>
        <dbReference type="Pfam" id="PF12323"/>
    </source>
</evidence>
<dbReference type="EMBL" id="JAGIQL010000046">
    <property type="protein sequence ID" value="MBP0458592.1"/>
    <property type="molecule type" value="Genomic_DNA"/>
</dbReference>
<comment type="caution">
    <text evidence="11">The sequence shown here is derived from an EMBL/GenBank/DDBJ whole genome shotgun (WGS) entry which is preliminary data.</text>
</comment>
<evidence type="ECO:0000256" key="5">
    <source>
        <dbReference type="ARBA" id="ARBA00023125"/>
    </source>
</evidence>
<keyword evidence="3" id="KW-0479">Metal-binding</keyword>
<gene>
    <name evidence="11" type="primary">tnpB</name>
    <name evidence="11" type="ORF">JFN87_13925</name>
</gene>
<organism evidence="11 12">
    <name type="scientific">Streptomyces montanisoli</name>
    <dbReference type="NCBI Taxonomy" id="2798581"/>
    <lineage>
        <taxon>Bacteria</taxon>
        <taxon>Bacillati</taxon>
        <taxon>Actinomycetota</taxon>
        <taxon>Actinomycetes</taxon>
        <taxon>Kitasatosporales</taxon>
        <taxon>Streptomycetaceae</taxon>
        <taxon>Streptomyces</taxon>
    </lineage>
</organism>
<dbReference type="NCBIfam" id="NF040570">
    <property type="entry name" value="guided_TnpB"/>
    <property type="match status" value="1"/>
</dbReference>
<dbReference type="InterPro" id="IPR010095">
    <property type="entry name" value="Cas12f1-like_TNB"/>
</dbReference>
<dbReference type="InterPro" id="IPR021027">
    <property type="entry name" value="Transposase_put_HTH"/>
</dbReference>
<dbReference type="Pfam" id="PF01385">
    <property type="entry name" value="OrfB_IS605"/>
    <property type="match status" value="1"/>
</dbReference>
<dbReference type="GO" id="GO:0003677">
    <property type="term" value="F:DNA binding"/>
    <property type="evidence" value="ECO:0007669"/>
    <property type="project" value="UniProtKB-KW"/>
</dbReference>
<name>A0A940MFC4_9ACTN</name>
<sequence>MTKFQTQPGFVVQAFRFALDPNASQEHALRSHCGAARVAYNWAVGWVTASWWQRRAEETYGIPQKELTEWRSWSLPSLRKAFNEAKHTDPRFTAWWEENSKEAYNTGLANAAAAFDNYAKSKRGQRKGKRAGMPRFKSKRKTRLACRFTTGTIRVDADGRHVTLPRLGTIRTHEPTGSLRTRVHAGTARVLSATVRHERGRWLASFQVEVRRDIVRVARPDVVVGIDLGVKTLAVLADSTGEIRTIPNPRHYDRSLKLLGRTSRTVSRRQGPDRRTGRKPSKRWVKANAARNKVHHRVGNLRTDALHKFTTAVAAEYGTIVVEDLHVAGMLRNRRLARHIADAGFGEINRQLNYKTGQRHATRMIVADRWYPSSKTCSGCGAVKAKLPLHVRTYECDACGLVIDRDDNAALNLAALAATAVTGTGVAGDQDTAPAVPKPRGADRKTRTTRTRRKAEAGRAGGATLPHQRQTETRDRTQAEALTLW</sequence>
<dbReference type="GO" id="GO:0006310">
    <property type="term" value="P:DNA recombination"/>
    <property type="evidence" value="ECO:0007669"/>
    <property type="project" value="UniProtKB-KW"/>
</dbReference>
<evidence type="ECO:0000256" key="6">
    <source>
        <dbReference type="ARBA" id="ARBA00023172"/>
    </source>
</evidence>
<evidence type="ECO:0000256" key="7">
    <source>
        <dbReference type="SAM" id="MobiDB-lite"/>
    </source>
</evidence>
<keyword evidence="2" id="KW-0815">Transposition</keyword>
<feature type="compositionally biased region" description="Basic and acidic residues" evidence="7">
    <location>
        <begin position="469"/>
        <end position="478"/>
    </location>
</feature>
<dbReference type="InterPro" id="IPR053470">
    <property type="entry name" value="RNA-guided_DNA_endonuclease"/>
</dbReference>
<feature type="domain" description="Cas12f1-like TNB" evidence="9">
    <location>
        <begin position="345"/>
        <end position="413"/>
    </location>
</feature>
<evidence type="ECO:0000256" key="4">
    <source>
        <dbReference type="ARBA" id="ARBA00022833"/>
    </source>
</evidence>
<dbReference type="GO" id="GO:0046872">
    <property type="term" value="F:metal ion binding"/>
    <property type="evidence" value="ECO:0007669"/>
    <property type="project" value="UniProtKB-KW"/>
</dbReference>
<evidence type="ECO:0000256" key="2">
    <source>
        <dbReference type="ARBA" id="ARBA00022578"/>
    </source>
</evidence>
<accession>A0A940MFC4</accession>
<keyword evidence="12" id="KW-1185">Reference proteome</keyword>
<proteinExistence type="inferred from homology"/>